<reference evidence="2" key="1">
    <citation type="submission" date="2017-09" db="EMBL/GenBank/DDBJ databases">
        <title>Depth-based differentiation of microbial function through sediment-hosted aquifers and enrichment of novel symbionts in the deep terrestrial subsurface.</title>
        <authorList>
            <person name="Probst A.J."/>
            <person name="Ladd B."/>
            <person name="Jarett J.K."/>
            <person name="Geller-Mcgrath D.E."/>
            <person name="Sieber C.M.K."/>
            <person name="Emerson J.B."/>
            <person name="Anantharaman K."/>
            <person name="Thomas B.C."/>
            <person name="Malmstrom R."/>
            <person name="Stieglmeier M."/>
            <person name="Klingl A."/>
            <person name="Woyke T."/>
            <person name="Ryan C.M."/>
            <person name="Banfield J.F."/>
        </authorList>
    </citation>
    <scope>NUCLEOTIDE SEQUENCE [LARGE SCALE GENOMIC DNA]</scope>
</reference>
<dbReference type="AlphaFoldDB" id="A0A2M7AS93"/>
<comment type="caution">
    <text evidence="1">The sequence shown here is derived from an EMBL/GenBank/DDBJ whole genome shotgun (WGS) entry which is preliminary data.</text>
</comment>
<evidence type="ECO:0000313" key="1">
    <source>
        <dbReference type="EMBL" id="PIU73481.1"/>
    </source>
</evidence>
<gene>
    <name evidence="1" type="ORF">COS78_02130</name>
</gene>
<proteinExistence type="predicted"/>
<organism evidence="1 2">
    <name type="scientific">Candidatus Shapirobacteria bacterium CG06_land_8_20_14_3_00_40_12</name>
    <dbReference type="NCBI Taxonomy" id="1974881"/>
    <lineage>
        <taxon>Bacteria</taxon>
        <taxon>Candidatus Shapironibacteriota</taxon>
    </lineage>
</organism>
<dbReference type="Proteomes" id="UP000231407">
    <property type="component" value="Unassembled WGS sequence"/>
</dbReference>
<accession>A0A2M7AS93</accession>
<protein>
    <submittedName>
        <fullName evidence="1">Uncharacterized protein</fullName>
    </submittedName>
</protein>
<name>A0A2M7AS93_9BACT</name>
<sequence>MNNHNRLPPYQQLLAEGMDPQQVELKLGIPSADSKPKRLSPRNTRRVSLERLKLIEFRQIQQPEIKE</sequence>
<dbReference type="EMBL" id="PEWA01000024">
    <property type="protein sequence ID" value="PIU73481.1"/>
    <property type="molecule type" value="Genomic_DNA"/>
</dbReference>
<evidence type="ECO:0000313" key="2">
    <source>
        <dbReference type="Proteomes" id="UP000231407"/>
    </source>
</evidence>